<gene>
    <name evidence="1" type="ORF">J2736_004290</name>
</gene>
<dbReference type="PANTHER" id="PTHR43360">
    <property type="entry name" value="CARBON DIOXIDE CONCENTRATING MECHANISM PROTEIN CCMM"/>
    <property type="match status" value="1"/>
</dbReference>
<keyword evidence="2" id="KW-1185">Reference proteome</keyword>
<dbReference type="RefSeq" id="WP_310500555.1">
    <property type="nucleotide sequence ID" value="NZ_JAVDSB010000008.1"/>
</dbReference>
<comment type="caution">
    <text evidence="1">The sequence shown here is derived from an EMBL/GenBank/DDBJ whole genome shotgun (WGS) entry which is preliminary data.</text>
</comment>
<reference evidence="1 2" key="1">
    <citation type="submission" date="2023-07" db="EMBL/GenBank/DDBJ databases">
        <title>Sorghum-associated microbial communities from plants grown in Nebraska, USA.</title>
        <authorList>
            <person name="Schachtman D."/>
        </authorList>
    </citation>
    <scope>NUCLEOTIDE SEQUENCE [LARGE SCALE GENOMIC DNA]</scope>
    <source>
        <strain evidence="1 2">CC258</strain>
    </source>
</reference>
<protein>
    <submittedName>
        <fullName evidence="1">Carbon dioxide concentrating mechanism protein CcmM</fullName>
    </submittedName>
</protein>
<dbReference type="SUPFAM" id="SSF51161">
    <property type="entry name" value="Trimeric LpxA-like enzymes"/>
    <property type="match status" value="1"/>
</dbReference>
<dbReference type="Proteomes" id="UP001267290">
    <property type="component" value="Unassembled WGS sequence"/>
</dbReference>
<proteinExistence type="predicted"/>
<evidence type="ECO:0000313" key="1">
    <source>
        <dbReference type="EMBL" id="MDR6553083.1"/>
    </source>
</evidence>
<dbReference type="Gene3D" id="2.160.10.10">
    <property type="entry name" value="Hexapeptide repeat proteins"/>
    <property type="match status" value="1"/>
</dbReference>
<name>A0ABU1P006_9BACL</name>
<sequence length="241" mass="26177">MAFYHSFIRGDTWQQGHDPLPRGPVNLFARFIGPNPITAANTVPRFPSIHPTAFLGPFTSVIGDVRISDHVFVAPSASLRADEGTPFFIGSSSNVQDGVILHGLANQNIQVVNKPYSIFIGNRVSIAHGAIIHGPCLIEDDAFVGFKAIVFNAYVGRGSYISNDALLTNGVRLAPNMFVPPGAHIDTQAKADSLSTVPKDSEELAQQVIRVYKEFPPSYDAMFGTHRCSCGITYNHAKLLR</sequence>
<dbReference type="InterPro" id="IPR052265">
    <property type="entry name" value="Gamma-CA"/>
</dbReference>
<accession>A0ABU1P006</accession>
<organism evidence="1 2">
    <name type="scientific">Paenibacillus qinlingensis</name>
    <dbReference type="NCBI Taxonomy" id="1837343"/>
    <lineage>
        <taxon>Bacteria</taxon>
        <taxon>Bacillati</taxon>
        <taxon>Bacillota</taxon>
        <taxon>Bacilli</taxon>
        <taxon>Bacillales</taxon>
        <taxon>Paenibacillaceae</taxon>
        <taxon>Paenibacillus</taxon>
    </lineage>
</organism>
<dbReference type="InterPro" id="IPR011004">
    <property type="entry name" value="Trimer_LpxA-like_sf"/>
</dbReference>
<dbReference type="EMBL" id="JAVDSB010000008">
    <property type="protein sequence ID" value="MDR6553083.1"/>
    <property type="molecule type" value="Genomic_DNA"/>
</dbReference>
<evidence type="ECO:0000313" key="2">
    <source>
        <dbReference type="Proteomes" id="UP001267290"/>
    </source>
</evidence>
<dbReference type="PANTHER" id="PTHR43360:SF1">
    <property type="entry name" value="CARBOXYSOME ASSEMBLY PROTEIN CCMM"/>
    <property type="match status" value="1"/>
</dbReference>